<proteinExistence type="predicted"/>
<dbReference type="EMBL" id="JABBWM010000016">
    <property type="protein sequence ID" value="KAG2112001.1"/>
    <property type="molecule type" value="Genomic_DNA"/>
</dbReference>
<keyword evidence="3" id="KW-1185">Reference proteome</keyword>
<dbReference type="OrthoDB" id="2692640at2759"/>
<comment type="caution">
    <text evidence="2">The sequence shown here is derived from an EMBL/GenBank/DDBJ whole genome shotgun (WGS) entry which is preliminary data.</text>
</comment>
<evidence type="ECO:0000313" key="2">
    <source>
        <dbReference type="EMBL" id="KAG2112001.1"/>
    </source>
</evidence>
<gene>
    <name evidence="2" type="ORF">F5147DRAFT_771574</name>
</gene>
<dbReference type="GeneID" id="64703517"/>
<sequence>MPQDENTAQNLHAQILKEFLWYDDLISIMGGNPALSLKMVLSCLGMDHAGNYFSISSKVGSSYSETLRSGSAQFGAHPEPASSNLNAQLPSALPSPSGAQHYPPPLSAQPYPPPSGAQPHPPSSASQPYPPSGHHSGQPTGNQYFDCVPQYGKQTGVLPVHSRDASDSPLDNNNINMPDYFSPHYDDEAMDLSFSDSAKVETHCIEAPTSSINPFAPHHSPTNSI</sequence>
<evidence type="ECO:0000256" key="1">
    <source>
        <dbReference type="SAM" id="MobiDB-lite"/>
    </source>
</evidence>
<organism evidence="2 3">
    <name type="scientific">Suillus discolor</name>
    <dbReference type="NCBI Taxonomy" id="1912936"/>
    <lineage>
        <taxon>Eukaryota</taxon>
        <taxon>Fungi</taxon>
        <taxon>Dikarya</taxon>
        <taxon>Basidiomycota</taxon>
        <taxon>Agaricomycotina</taxon>
        <taxon>Agaricomycetes</taxon>
        <taxon>Agaricomycetidae</taxon>
        <taxon>Boletales</taxon>
        <taxon>Suillineae</taxon>
        <taxon>Suillaceae</taxon>
        <taxon>Suillus</taxon>
    </lineage>
</organism>
<feature type="region of interest" description="Disordered" evidence="1">
    <location>
        <begin position="70"/>
        <end position="149"/>
    </location>
</feature>
<evidence type="ECO:0000313" key="3">
    <source>
        <dbReference type="Proteomes" id="UP000823399"/>
    </source>
</evidence>
<dbReference type="AlphaFoldDB" id="A0A9P7JVR9"/>
<dbReference type="Proteomes" id="UP000823399">
    <property type="component" value="Unassembled WGS sequence"/>
</dbReference>
<feature type="compositionally biased region" description="Pro residues" evidence="1">
    <location>
        <begin position="102"/>
        <end position="122"/>
    </location>
</feature>
<protein>
    <submittedName>
        <fullName evidence="2">Uncharacterized protein</fullName>
    </submittedName>
</protein>
<accession>A0A9P7JVR9</accession>
<reference evidence="2" key="1">
    <citation type="journal article" date="2020" name="New Phytol.">
        <title>Comparative genomics reveals dynamic genome evolution in host specialist ectomycorrhizal fungi.</title>
        <authorList>
            <person name="Lofgren L.A."/>
            <person name="Nguyen N.H."/>
            <person name="Vilgalys R."/>
            <person name="Ruytinx J."/>
            <person name="Liao H.L."/>
            <person name="Branco S."/>
            <person name="Kuo A."/>
            <person name="LaButti K."/>
            <person name="Lipzen A."/>
            <person name="Andreopoulos W."/>
            <person name="Pangilinan J."/>
            <person name="Riley R."/>
            <person name="Hundley H."/>
            <person name="Na H."/>
            <person name="Barry K."/>
            <person name="Grigoriev I.V."/>
            <person name="Stajich J.E."/>
            <person name="Kennedy P.G."/>
        </authorList>
    </citation>
    <scope>NUCLEOTIDE SEQUENCE</scope>
    <source>
        <strain evidence="2">FC423</strain>
    </source>
</reference>
<dbReference type="RefSeq" id="XP_041295058.1">
    <property type="nucleotide sequence ID" value="XM_041441258.1"/>
</dbReference>
<name>A0A9P7JVR9_9AGAM</name>